<protein>
    <submittedName>
        <fullName evidence="9">Molybdopterin oxidoreductase</fullName>
    </submittedName>
</protein>
<dbReference type="Gene3D" id="3.40.228.10">
    <property type="entry name" value="Dimethylsulfoxide Reductase, domain 2"/>
    <property type="match status" value="1"/>
</dbReference>
<dbReference type="CDD" id="cd02786">
    <property type="entry name" value="MopB_CT_3"/>
    <property type="match status" value="1"/>
</dbReference>
<comment type="cofactor">
    <cofactor evidence="1">
        <name>Mo-bis(molybdopterin guanine dinucleotide)</name>
        <dbReference type="ChEBI" id="CHEBI:60539"/>
    </cofactor>
</comment>
<dbReference type="Proteomes" id="UP000220922">
    <property type="component" value="Unassembled WGS sequence"/>
</dbReference>
<dbReference type="Gene3D" id="2.20.25.90">
    <property type="entry name" value="ADC-like domains"/>
    <property type="match status" value="1"/>
</dbReference>
<dbReference type="InterPro" id="IPR037920">
    <property type="entry name" value="YoaE_C"/>
</dbReference>
<gene>
    <name evidence="9" type="ORF">A9Q02_09695</name>
</gene>
<dbReference type="Pfam" id="PF04879">
    <property type="entry name" value="Molybdop_Fe4S4"/>
    <property type="match status" value="1"/>
</dbReference>
<evidence type="ECO:0000259" key="8">
    <source>
        <dbReference type="PROSITE" id="PS51669"/>
    </source>
</evidence>
<dbReference type="CDD" id="cd02766">
    <property type="entry name" value="MopB_3"/>
    <property type="match status" value="1"/>
</dbReference>
<dbReference type="PANTHER" id="PTHR43742:SF6">
    <property type="entry name" value="OXIDOREDUCTASE YYAE-RELATED"/>
    <property type="match status" value="1"/>
</dbReference>
<dbReference type="InterPro" id="IPR006963">
    <property type="entry name" value="Mopterin_OxRdtase_4Fe-4S_dom"/>
</dbReference>
<dbReference type="OrthoDB" id="9805142at2"/>
<dbReference type="InterPro" id="IPR006657">
    <property type="entry name" value="MoPterin_dinucl-bd_dom"/>
</dbReference>
<evidence type="ECO:0000256" key="5">
    <source>
        <dbReference type="ARBA" id="ARBA00023002"/>
    </source>
</evidence>
<dbReference type="Pfam" id="PF01568">
    <property type="entry name" value="Molydop_binding"/>
    <property type="match status" value="1"/>
</dbReference>
<dbReference type="GO" id="GO:0016491">
    <property type="term" value="F:oxidoreductase activity"/>
    <property type="evidence" value="ECO:0007669"/>
    <property type="project" value="UniProtKB-KW"/>
</dbReference>
<dbReference type="Gene3D" id="3.40.50.740">
    <property type="match status" value="1"/>
</dbReference>
<dbReference type="SUPFAM" id="SSF50692">
    <property type="entry name" value="ADC-like"/>
    <property type="match status" value="1"/>
</dbReference>
<dbReference type="PANTHER" id="PTHR43742">
    <property type="entry name" value="TRIMETHYLAMINE-N-OXIDE REDUCTASE"/>
    <property type="match status" value="1"/>
</dbReference>
<reference evidence="9 10" key="1">
    <citation type="submission" date="2016-05" db="EMBL/GenBank/DDBJ databases">
        <authorList>
            <person name="Lavstsen T."/>
            <person name="Jespersen J.S."/>
        </authorList>
    </citation>
    <scope>NUCLEOTIDE SEQUENCE [LARGE SCALE GENOMIC DNA]</scope>
    <source>
        <strain evidence="9 10">B7-9</strain>
    </source>
</reference>
<evidence type="ECO:0000256" key="2">
    <source>
        <dbReference type="ARBA" id="ARBA00010312"/>
    </source>
</evidence>
<evidence type="ECO:0000256" key="1">
    <source>
        <dbReference type="ARBA" id="ARBA00001942"/>
    </source>
</evidence>
<dbReference type="PROSITE" id="PS51669">
    <property type="entry name" value="4FE4S_MOW_BIS_MGD"/>
    <property type="match status" value="1"/>
</dbReference>
<sequence>MTDEPVRFRGACPHDCPDTCATITEVEDGRAVRFYADPEHPVTRGWLCAKVRPYLERVTSDERLLYPLRRVGPKGAGQWQRISWDEALATIAVRWQAIIAQYGAAAILPYSYSGTLGLVQTVMMDARLWGRMGASGLERAICSAAAHAAVMATLGARHSADYADVRQSKLVLIWGHNPASTGPHFMPFLREAQKAGTYVVVIDPRRTLTARSADEHLQPRPATDGALALGLMQVIFAEGLHDEAWLEAHSHGWRELRERASAYPPDHVAAITGIPAETIVNLARRYATTKPALLKTADGVQRHQNGGQIFRALLCLPALVGQYGVRGGGLAYSTGGYATWDAEALTHRSACPPVPRVINMNRLGAALTGEATDPPVKSLFVYCANPVASSPNAGLIVEGLQREDLFTVVHEQFMTDTADYADLVLPATTQLEHTDLHRAYGHRYLQYNHAAVVPPGECKSNWDVSRLLAQAMGYTEPWLHESAEEALAGVLEASRATNPYLTGITLERLQQEGTVPLHFTEATDIPFGDLRFPTPSGKVELASSLMEARGLDPLPNYEEPDEYVAARAHGATDGLILISGASHHFVSSSLANQPSLRAKEGEPFIEIHPSDAAQRQISDGAYVIVENQRGWCELRARVTDDVPPGVAVAPKGPWAKFSRHQRNINWTTPDALADLAGQSTFHSNIVYVRPVS</sequence>
<name>A0A2H3KQA6_9CHLR</name>
<comment type="caution">
    <text evidence="9">The sequence shown here is derived from an EMBL/GenBank/DDBJ whole genome shotgun (WGS) entry which is preliminary data.</text>
</comment>
<dbReference type="InterPro" id="IPR006656">
    <property type="entry name" value="Mopterin_OxRdtase"/>
</dbReference>
<evidence type="ECO:0000313" key="10">
    <source>
        <dbReference type="Proteomes" id="UP000220922"/>
    </source>
</evidence>
<dbReference type="GO" id="GO:0043546">
    <property type="term" value="F:molybdopterin cofactor binding"/>
    <property type="evidence" value="ECO:0007669"/>
    <property type="project" value="InterPro"/>
</dbReference>
<dbReference type="EMBL" id="LYXE01000041">
    <property type="protein sequence ID" value="PDW00456.1"/>
    <property type="molecule type" value="Genomic_DNA"/>
</dbReference>
<keyword evidence="7" id="KW-0411">Iron-sulfur</keyword>
<dbReference type="InterPro" id="IPR050612">
    <property type="entry name" value="Prok_Mopterin_Oxidored"/>
</dbReference>
<accession>A0A2H3KQA6</accession>
<dbReference type="SMART" id="SM00926">
    <property type="entry name" value="Molybdop_Fe4S4"/>
    <property type="match status" value="1"/>
</dbReference>
<organism evidence="9 10">
    <name type="scientific">Candidatus Chloroploca asiatica</name>
    <dbReference type="NCBI Taxonomy" id="1506545"/>
    <lineage>
        <taxon>Bacteria</taxon>
        <taxon>Bacillati</taxon>
        <taxon>Chloroflexota</taxon>
        <taxon>Chloroflexia</taxon>
        <taxon>Chloroflexales</taxon>
        <taxon>Chloroflexineae</taxon>
        <taxon>Oscillochloridaceae</taxon>
        <taxon>Candidatus Chloroploca</taxon>
    </lineage>
</organism>
<dbReference type="PROSITE" id="PS00490">
    <property type="entry name" value="MOLYBDOPTERIN_PROK_2"/>
    <property type="match status" value="1"/>
</dbReference>
<dbReference type="SUPFAM" id="SSF53706">
    <property type="entry name" value="Formate dehydrogenase/DMSO reductase, domains 1-3"/>
    <property type="match status" value="1"/>
</dbReference>
<evidence type="ECO:0000256" key="4">
    <source>
        <dbReference type="ARBA" id="ARBA00022723"/>
    </source>
</evidence>
<evidence type="ECO:0000256" key="6">
    <source>
        <dbReference type="ARBA" id="ARBA00023004"/>
    </source>
</evidence>
<comment type="similarity">
    <text evidence="2">Belongs to the prokaryotic molybdopterin-containing oxidoreductase family.</text>
</comment>
<evidence type="ECO:0000256" key="7">
    <source>
        <dbReference type="ARBA" id="ARBA00023014"/>
    </source>
</evidence>
<dbReference type="InterPro" id="IPR009010">
    <property type="entry name" value="Asp_de-COase-like_dom_sf"/>
</dbReference>
<keyword evidence="3" id="KW-0500">Molybdenum</keyword>
<proteinExistence type="inferred from homology"/>
<dbReference type="Pfam" id="PF00384">
    <property type="entry name" value="Molybdopterin"/>
    <property type="match status" value="1"/>
</dbReference>
<dbReference type="AlphaFoldDB" id="A0A2H3KQA6"/>
<keyword evidence="10" id="KW-1185">Reference proteome</keyword>
<evidence type="ECO:0000313" key="9">
    <source>
        <dbReference type="EMBL" id="PDW00456.1"/>
    </source>
</evidence>
<keyword evidence="6" id="KW-0408">Iron</keyword>
<dbReference type="GO" id="GO:0046872">
    <property type="term" value="F:metal ion binding"/>
    <property type="evidence" value="ECO:0007669"/>
    <property type="project" value="UniProtKB-KW"/>
</dbReference>
<keyword evidence="4" id="KW-0479">Metal-binding</keyword>
<dbReference type="InterPro" id="IPR006655">
    <property type="entry name" value="Mopterin_OxRdtase_prok_CS"/>
</dbReference>
<dbReference type="GO" id="GO:0051536">
    <property type="term" value="F:iron-sulfur cluster binding"/>
    <property type="evidence" value="ECO:0007669"/>
    <property type="project" value="UniProtKB-KW"/>
</dbReference>
<dbReference type="Gene3D" id="3.30.2070.10">
    <property type="entry name" value="Formate dehydrogenase/DMSO reductase"/>
    <property type="match status" value="1"/>
</dbReference>
<dbReference type="Gene3D" id="2.40.40.20">
    <property type="match status" value="1"/>
</dbReference>
<evidence type="ECO:0000256" key="3">
    <source>
        <dbReference type="ARBA" id="ARBA00022505"/>
    </source>
</evidence>
<keyword evidence="5" id="KW-0560">Oxidoreductase</keyword>
<feature type="domain" description="4Fe-4S Mo/W bis-MGD-type" evidence="8">
    <location>
        <begin position="5"/>
        <end position="62"/>
    </location>
</feature>